<proteinExistence type="predicted"/>
<feature type="transmembrane region" description="Helical" evidence="1">
    <location>
        <begin position="39"/>
        <end position="60"/>
    </location>
</feature>
<dbReference type="AlphaFoldDB" id="A0A2T3ART8"/>
<keyword evidence="1" id="KW-1133">Transmembrane helix</keyword>
<evidence type="ECO:0000313" key="3">
    <source>
        <dbReference type="Proteomes" id="UP000241818"/>
    </source>
</evidence>
<accession>A0A2T3ART8</accession>
<evidence type="ECO:0000256" key="1">
    <source>
        <dbReference type="SAM" id="Phobius"/>
    </source>
</evidence>
<keyword evidence="1" id="KW-0472">Membrane</keyword>
<dbReference type="RefSeq" id="XP_024717375.1">
    <property type="nucleotide sequence ID" value="XM_024867071.1"/>
</dbReference>
<organism evidence="2 3">
    <name type="scientific">Amorphotheca resinae ATCC 22711</name>
    <dbReference type="NCBI Taxonomy" id="857342"/>
    <lineage>
        <taxon>Eukaryota</taxon>
        <taxon>Fungi</taxon>
        <taxon>Dikarya</taxon>
        <taxon>Ascomycota</taxon>
        <taxon>Pezizomycotina</taxon>
        <taxon>Leotiomycetes</taxon>
        <taxon>Helotiales</taxon>
        <taxon>Amorphothecaceae</taxon>
        <taxon>Amorphotheca</taxon>
    </lineage>
</organism>
<keyword evidence="1" id="KW-0812">Transmembrane</keyword>
<protein>
    <submittedName>
        <fullName evidence="2">Uncharacterized protein</fullName>
    </submittedName>
</protein>
<name>A0A2T3ART8_AMORE</name>
<keyword evidence="3" id="KW-1185">Reference proteome</keyword>
<dbReference type="EMBL" id="KZ679017">
    <property type="protein sequence ID" value="PSS09077.1"/>
    <property type="molecule type" value="Genomic_DNA"/>
</dbReference>
<dbReference type="GeneID" id="36575152"/>
<dbReference type="Proteomes" id="UP000241818">
    <property type="component" value="Unassembled WGS sequence"/>
</dbReference>
<dbReference type="InParanoid" id="A0A2T3ART8"/>
<reference evidence="2 3" key="1">
    <citation type="journal article" date="2018" name="New Phytol.">
        <title>Comparative genomics and transcriptomics depict ericoid mycorrhizal fungi as versatile saprotrophs and plant mutualists.</title>
        <authorList>
            <person name="Martino E."/>
            <person name="Morin E."/>
            <person name="Grelet G.A."/>
            <person name="Kuo A."/>
            <person name="Kohler A."/>
            <person name="Daghino S."/>
            <person name="Barry K.W."/>
            <person name="Cichocki N."/>
            <person name="Clum A."/>
            <person name="Dockter R.B."/>
            <person name="Hainaut M."/>
            <person name="Kuo R.C."/>
            <person name="LaButti K."/>
            <person name="Lindahl B.D."/>
            <person name="Lindquist E.A."/>
            <person name="Lipzen A."/>
            <person name="Khouja H.R."/>
            <person name="Magnuson J."/>
            <person name="Murat C."/>
            <person name="Ohm R.A."/>
            <person name="Singer S.W."/>
            <person name="Spatafora J.W."/>
            <person name="Wang M."/>
            <person name="Veneault-Fourrey C."/>
            <person name="Henrissat B."/>
            <person name="Grigoriev I.V."/>
            <person name="Martin F.M."/>
            <person name="Perotto S."/>
        </authorList>
    </citation>
    <scope>NUCLEOTIDE SEQUENCE [LARGE SCALE GENOMIC DNA]</scope>
    <source>
        <strain evidence="2 3">ATCC 22711</strain>
    </source>
</reference>
<evidence type="ECO:0000313" key="2">
    <source>
        <dbReference type="EMBL" id="PSS09077.1"/>
    </source>
</evidence>
<sequence length="64" mass="7119">MDQTAGSEIPPPLRPPISLLPALPVGARIAMPSLKKPDWILILLICLVYLELSWLIVVVWRSCN</sequence>
<gene>
    <name evidence="2" type="ORF">M430DRAFT_37165</name>
</gene>